<reference evidence="1" key="1">
    <citation type="submission" date="2023-07" db="EMBL/GenBank/DDBJ databases">
        <title>draft genome sequence of fig (Ficus carica).</title>
        <authorList>
            <person name="Takahashi T."/>
            <person name="Nishimura K."/>
        </authorList>
    </citation>
    <scope>NUCLEOTIDE SEQUENCE</scope>
</reference>
<accession>A0AA88CWH8</accession>
<dbReference type="AlphaFoldDB" id="A0AA88CWH8"/>
<name>A0AA88CWH8_FICCA</name>
<evidence type="ECO:0000313" key="2">
    <source>
        <dbReference type="Proteomes" id="UP001187192"/>
    </source>
</evidence>
<proteinExistence type="predicted"/>
<dbReference type="Proteomes" id="UP001187192">
    <property type="component" value="Unassembled WGS sequence"/>
</dbReference>
<organism evidence="1 2">
    <name type="scientific">Ficus carica</name>
    <name type="common">Common fig</name>
    <dbReference type="NCBI Taxonomy" id="3494"/>
    <lineage>
        <taxon>Eukaryota</taxon>
        <taxon>Viridiplantae</taxon>
        <taxon>Streptophyta</taxon>
        <taxon>Embryophyta</taxon>
        <taxon>Tracheophyta</taxon>
        <taxon>Spermatophyta</taxon>
        <taxon>Magnoliopsida</taxon>
        <taxon>eudicotyledons</taxon>
        <taxon>Gunneridae</taxon>
        <taxon>Pentapetalae</taxon>
        <taxon>rosids</taxon>
        <taxon>fabids</taxon>
        <taxon>Rosales</taxon>
        <taxon>Moraceae</taxon>
        <taxon>Ficeae</taxon>
        <taxon>Ficus</taxon>
    </lineage>
</organism>
<sequence>MRSSSNPLGLGIGLRHPAGPSLGVPQAHGQGYACTWHAELGACAYSYLNVHAKSWTLAPILRLGRRLMLVGLANTRANLPTKPPCWAWLFLFVNCPNFPSRVLIMKH</sequence>
<gene>
    <name evidence="1" type="ORF">TIFTF001_043056</name>
</gene>
<protein>
    <submittedName>
        <fullName evidence="1">Uncharacterized protein</fullName>
    </submittedName>
</protein>
<comment type="caution">
    <text evidence="1">The sequence shown here is derived from an EMBL/GenBank/DDBJ whole genome shotgun (WGS) entry which is preliminary data.</text>
</comment>
<evidence type="ECO:0000313" key="1">
    <source>
        <dbReference type="EMBL" id="GMN20289.1"/>
    </source>
</evidence>
<keyword evidence="2" id="KW-1185">Reference proteome</keyword>
<dbReference type="EMBL" id="BTGU01002606">
    <property type="protein sequence ID" value="GMN20289.1"/>
    <property type="molecule type" value="Genomic_DNA"/>
</dbReference>